<proteinExistence type="inferred from homology"/>
<dbReference type="GO" id="GO:0016301">
    <property type="term" value="F:kinase activity"/>
    <property type="evidence" value="ECO:0007669"/>
    <property type="project" value="UniProtKB-KW"/>
</dbReference>
<dbReference type="InterPro" id="IPR043129">
    <property type="entry name" value="ATPase_NBD"/>
</dbReference>
<evidence type="ECO:0000313" key="3">
    <source>
        <dbReference type="Proteomes" id="UP000189299"/>
    </source>
</evidence>
<dbReference type="Pfam" id="PF00480">
    <property type="entry name" value="ROK"/>
    <property type="match status" value="1"/>
</dbReference>
<evidence type="ECO:0000313" key="2">
    <source>
        <dbReference type="EMBL" id="ONN44709.1"/>
    </source>
</evidence>
<organism evidence="2 3">
    <name type="scientific">Enterococcus mundtii</name>
    <dbReference type="NCBI Taxonomy" id="53346"/>
    <lineage>
        <taxon>Bacteria</taxon>
        <taxon>Bacillati</taxon>
        <taxon>Bacillota</taxon>
        <taxon>Bacilli</taxon>
        <taxon>Lactobacillales</taxon>
        <taxon>Enterococcaceae</taxon>
        <taxon>Enterococcus</taxon>
    </lineage>
</organism>
<dbReference type="OrthoDB" id="9795247at2"/>
<dbReference type="RefSeq" id="WP_062804902.1">
    <property type="nucleotide sequence ID" value="NZ_CABMMO010000001.1"/>
</dbReference>
<dbReference type="AlphaFoldDB" id="A0A1V2UMP0"/>
<evidence type="ECO:0000256" key="1">
    <source>
        <dbReference type="ARBA" id="ARBA00006479"/>
    </source>
</evidence>
<keyword evidence="2" id="KW-0418">Kinase</keyword>
<reference evidence="2 3" key="1">
    <citation type="submission" date="2016-12" db="EMBL/GenBank/DDBJ databases">
        <authorList>
            <person name="Song W.-J."/>
            <person name="Kurnit D.M."/>
        </authorList>
    </citation>
    <scope>NUCLEOTIDE SEQUENCE [LARGE SCALE GENOMIC DNA]</scope>
    <source>
        <strain evidence="2 3">CGB1038-1_S1</strain>
    </source>
</reference>
<comment type="similarity">
    <text evidence="1">Belongs to the ROK (NagC/XylR) family.</text>
</comment>
<dbReference type="PANTHER" id="PTHR18964">
    <property type="entry name" value="ROK (REPRESSOR, ORF, KINASE) FAMILY"/>
    <property type="match status" value="1"/>
</dbReference>
<dbReference type="Proteomes" id="UP000189299">
    <property type="component" value="Unassembled WGS sequence"/>
</dbReference>
<dbReference type="SUPFAM" id="SSF53067">
    <property type="entry name" value="Actin-like ATPase domain"/>
    <property type="match status" value="1"/>
</dbReference>
<dbReference type="EMBL" id="MSTR01000001">
    <property type="protein sequence ID" value="ONN44709.1"/>
    <property type="molecule type" value="Genomic_DNA"/>
</dbReference>
<dbReference type="InterPro" id="IPR000600">
    <property type="entry name" value="ROK"/>
</dbReference>
<sequence>MGILAFDFGGSAVKYGYWEQETLTHKGQFTTPATWKEMKAQLSLVFQQLSQEVAISGVAFSAPGAVNSQRQVIEGISAIPYIHGFDIYTELEELFGLPVAMENDANCAGMAEFYEGAARGYQNVAFVVIGTGVGGAMFTNGELNKGAHLYGGEFGLMFLNGEHTFSTLGTAVQMAWRYCERKGLDKHTFSGKEVFELAENGDPLAQEEVESFYDYLTKGLFSIQFSFDPEVIVLGGGISAKEGLLTEINQRMKKLTNHFGLNDFDPLITLCEYRNDANLIGAAANYLAQHEAGK</sequence>
<accession>A0A1V2UMP0</accession>
<dbReference type="PANTHER" id="PTHR18964:SF170">
    <property type="entry name" value="SUGAR KINASE"/>
    <property type="match status" value="1"/>
</dbReference>
<comment type="caution">
    <text evidence="2">The sequence shown here is derived from an EMBL/GenBank/DDBJ whole genome shotgun (WGS) entry which is preliminary data.</text>
</comment>
<name>A0A1V2UMP0_ENTMU</name>
<dbReference type="CDD" id="cd24152">
    <property type="entry name" value="ASKHA_NBD_ROK-like"/>
    <property type="match status" value="1"/>
</dbReference>
<dbReference type="Gene3D" id="3.30.420.40">
    <property type="match status" value="2"/>
</dbReference>
<dbReference type="STRING" id="53346.A5802_001688"/>
<keyword evidence="2" id="KW-0808">Transferase</keyword>
<gene>
    <name evidence="2" type="ORF">BTN92_00820</name>
</gene>
<protein>
    <submittedName>
        <fullName evidence="2">N-acetylmannosamine kinase</fullName>
    </submittedName>
</protein>